<name>U5C229_9BACT</name>
<organism evidence="1 2">
    <name type="scientific">Rhodonellum psychrophilum GCM71 = DSM 17998</name>
    <dbReference type="NCBI Taxonomy" id="1123057"/>
    <lineage>
        <taxon>Bacteria</taxon>
        <taxon>Pseudomonadati</taxon>
        <taxon>Bacteroidota</taxon>
        <taxon>Cytophagia</taxon>
        <taxon>Cytophagales</taxon>
        <taxon>Cytophagaceae</taxon>
        <taxon>Rhodonellum</taxon>
    </lineage>
</organism>
<dbReference type="EMBL" id="AWXR01000009">
    <property type="protein sequence ID" value="ERM83834.1"/>
    <property type="molecule type" value="Genomic_DNA"/>
</dbReference>
<sequence length="38" mass="4625">MHRRLFQFGNEKDLRLIKRSFFGQEDLWSKEGQKVNGE</sequence>
<reference evidence="1 2" key="1">
    <citation type="journal article" date="2013" name="Genome Announc.">
        <title>Draft Genome Sequence of the Psychrophilic and Alkaliphilic Rhodonellum psychrophilum Strain GCM71T.</title>
        <authorList>
            <person name="Hauptmann A.L."/>
            <person name="Glaring M.A."/>
            <person name="Hallin P.F."/>
            <person name="Prieme A."/>
            <person name="Stougaard P."/>
        </authorList>
    </citation>
    <scope>NUCLEOTIDE SEQUENCE [LARGE SCALE GENOMIC DNA]</scope>
    <source>
        <strain evidence="1 2">GCM71</strain>
    </source>
</reference>
<evidence type="ECO:0000313" key="2">
    <source>
        <dbReference type="Proteomes" id="UP000016843"/>
    </source>
</evidence>
<dbReference type="AlphaFoldDB" id="U5C229"/>
<keyword evidence="2" id="KW-1185">Reference proteome</keyword>
<accession>U5C229</accession>
<gene>
    <name evidence="1" type="ORF">P872_02110</name>
</gene>
<evidence type="ECO:0000313" key="1">
    <source>
        <dbReference type="EMBL" id="ERM83834.1"/>
    </source>
</evidence>
<comment type="caution">
    <text evidence="1">The sequence shown here is derived from an EMBL/GenBank/DDBJ whole genome shotgun (WGS) entry which is preliminary data.</text>
</comment>
<proteinExistence type="predicted"/>
<dbReference type="Proteomes" id="UP000016843">
    <property type="component" value="Unassembled WGS sequence"/>
</dbReference>
<protein>
    <submittedName>
        <fullName evidence="1">Uncharacterized protein</fullName>
    </submittedName>
</protein>